<feature type="transmembrane region" description="Helical" evidence="7">
    <location>
        <begin position="376"/>
        <end position="395"/>
    </location>
</feature>
<dbReference type="EMBL" id="VAVZ01000046">
    <property type="protein sequence ID" value="TLP93360.1"/>
    <property type="molecule type" value="Genomic_DNA"/>
</dbReference>
<dbReference type="Pfam" id="PF08817">
    <property type="entry name" value="YukD"/>
    <property type="match status" value="1"/>
</dbReference>
<comment type="caution">
    <text evidence="9">The sequence shown here is derived from an EMBL/GenBank/DDBJ whole genome shotgun (WGS) entry which is preliminary data.</text>
</comment>
<gene>
    <name evidence="9" type="primary">eccD</name>
    <name evidence="9" type="ORF">FEF26_13480</name>
</gene>
<proteinExistence type="inferred from homology"/>
<evidence type="ECO:0000259" key="8">
    <source>
        <dbReference type="Pfam" id="PF19053"/>
    </source>
</evidence>
<feature type="domain" description="EccD-like transmembrane" evidence="8">
    <location>
        <begin position="117"/>
        <end position="434"/>
    </location>
</feature>
<keyword evidence="10" id="KW-1185">Reference proteome</keyword>
<name>A0A5R9B7L2_9MICC</name>
<feature type="transmembrane region" description="Helical" evidence="7">
    <location>
        <begin position="352"/>
        <end position="370"/>
    </location>
</feature>
<evidence type="ECO:0000256" key="4">
    <source>
        <dbReference type="ARBA" id="ARBA00022692"/>
    </source>
</evidence>
<protein>
    <submittedName>
        <fullName evidence="9">Type VII secretion integral membrane protein EccD</fullName>
    </submittedName>
</protein>
<feature type="transmembrane region" description="Helical" evidence="7">
    <location>
        <begin position="144"/>
        <end position="163"/>
    </location>
</feature>
<evidence type="ECO:0000313" key="10">
    <source>
        <dbReference type="Proteomes" id="UP000310458"/>
    </source>
</evidence>
<feature type="transmembrane region" description="Helical" evidence="7">
    <location>
        <begin position="323"/>
        <end position="340"/>
    </location>
</feature>
<evidence type="ECO:0000256" key="3">
    <source>
        <dbReference type="ARBA" id="ARBA00022475"/>
    </source>
</evidence>
<evidence type="ECO:0000313" key="9">
    <source>
        <dbReference type="EMBL" id="TLP93360.1"/>
    </source>
</evidence>
<dbReference type="InterPro" id="IPR044049">
    <property type="entry name" value="EccD_transm"/>
</dbReference>
<feature type="transmembrane region" description="Helical" evidence="7">
    <location>
        <begin position="415"/>
        <end position="434"/>
    </location>
</feature>
<dbReference type="Pfam" id="PF19053">
    <property type="entry name" value="EccD"/>
    <property type="match status" value="1"/>
</dbReference>
<dbReference type="RefSeq" id="WP_138254063.1">
    <property type="nucleotide sequence ID" value="NZ_VAVZ01000046.1"/>
</dbReference>
<keyword evidence="3" id="KW-1003">Cell membrane</keyword>
<feature type="transmembrane region" description="Helical" evidence="7">
    <location>
        <begin position="219"/>
        <end position="240"/>
    </location>
</feature>
<dbReference type="Gene3D" id="3.10.20.90">
    <property type="entry name" value="Phosphatidylinositol 3-kinase Catalytic Subunit, Chain A, domain 1"/>
    <property type="match status" value="1"/>
</dbReference>
<reference evidence="9 10" key="1">
    <citation type="submission" date="2019-05" db="EMBL/GenBank/DDBJ databases">
        <title>Nesterenkonia sp. GY074 isolated from the Southern Atlantic Ocean.</title>
        <authorList>
            <person name="Zhang G."/>
        </authorList>
    </citation>
    <scope>NUCLEOTIDE SEQUENCE [LARGE SCALE GENOMIC DNA]</scope>
    <source>
        <strain evidence="9 10">GY074</strain>
    </source>
</reference>
<comment type="subcellular location">
    <subcellularLocation>
        <location evidence="1">Cell membrane</location>
        <topology evidence="1">Multi-pass membrane protein</topology>
    </subcellularLocation>
</comment>
<evidence type="ECO:0000256" key="1">
    <source>
        <dbReference type="ARBA" id="ARBA00004651"/>
    </source>
</evidence>
<dbReference type="AlphaFoldDB" id="A0A5R9B7L2"/>
<organism evidence="9 10">
    <name type="scientific">Nesterenkonia salmonea</name>
    <dbReference type="NCBI Taxonomy" id="1804987"/>
    <lineage>
        <taxon>Bacteria</taxon>
        <taxon>Bacillati</taxon>
        <taxon>Actinomycetota</taxon>
        <taxon>Actinomycetes</taxon>
        <taxon>Micrococcales</taxon>
        <taxon>Micrococcaceae</taxon>
        <taxon>Nesterenkonia</taxon>
    </lineage>
</organism>
<keyword evidence="5 7" id="KW-1133">Transmembrane helix</keyword>
<feature type="transmembrane region" description="Helical" evidence="7">
    <location>
        <begin position="246"/>
        <end position="266"/>
    </location>
</feature>
<dbReference type="InterPro" id="IPR006707">
    <property type="entry name" value="T7SS_EccD"/>
</dbReference>
<evidence type="ECO:0000256" key="6">
    <source>
        <dbReference type="ARBA" id="ARBA00023136"/>
    </source>
</evidence>
<dbReference type="Proteomes" id="UP000310458">
    <property type="component" value="Unassembled WGS sequence"/>
</dbReference>
<keyword evidence="4 7" id="KW-0812">Transmembrane</keyword>
<sequence length="440" mass="47341">MTSPTYVRVTITTERRNVEMLLPAYRQVAELMPEILQICGTSSTHHTPQALTLTPVGSATLRAHQSLNDAGVGNGAVLALDRRDEAVPRPVIYDLAEETESMEVPATSVLSVNLDRLVTTAVFVLFGLIGLVIATEVFDTPQPAWWSLGIAGAALVLLAVIPVRLFSWDAEFIVFSAAALGLAYYWGLPDFLWSEWVVPVWLLAVLICWLAARRLWKSLLATGLAAAALVVLWWGSWQLFASHQQVVAVAGIGTVVLLGLAPRLALATSGMNRLDDDVAQGDRPSVPQAEAAFIRAHAGLAAAVILCAVSVTLAVHGLLDGGFTRWTLPLAILLVVLTALRARSMPLAIERAALLASAAASSLFILLALTDHLPSWLLLTIPVVLALLPVLLRVITVSAHHRAQLRIYARRLEGLATLALLPLLIGLFGIYSQLTNTFQD</sequence>
<feature type="transmembrane region" description="Helical" evidence="7">
    <location>
        <begin position="298"/>
        <end position="317"/>
    </location>
</feature>
<keyword evidence="6 7" id="KW-0472">Membrane</keyword>
<accession>A0A5R9B7L2</accession>
<evidence type="ECO:0000256" key="7">
    <source>
        <dbReference type="SAM" id="Phobius"/>
    </source>
</evidence>
<feature type="transmembrane region" description="Helical" evidence="7">
    <location>
        <begin position="170"/>
        <end position="187"/>
    </location>
</feature>
<evidence type="ECO:0000256" key="2">
    <source>
        <dbReference type="ARBA" id="ARBA00006162"/>
    </source>
</evidence>
<feature type="transmembrane region" description="Helical" evidence="7">
    <location>
        <begin position="193"/>
        <end position="212"/>
    </location>
</feature>
<dbReference type="InterPro" id="IPR024962">
    <property type="entry name" value="YukD-like"/>
</dbReference>
<feature type="transmembrane region" description="Helical" evidence="7">
    <location>
        <begin position="117"/>
        <end position="138"/>
    </location>
</feature>
<dbReference type="OrthoDB" id="3326149at2"/>
<dbReference type="NCBIfam" id="TIGR03920">
    <property type="entry name" value="T7SS_EccD"/>
    <property type="match status" value="1"/>
</dbReference>
<comment type="similarity">
    <text evidence="2">Belongs to the EccD/Snm4 family.</text>
</comment>
<evidence type="ECO:0000256" key="5">
    <source>
        <dbReference type="ARBA" id="ARBA00022989"/>
    </source>
</evidence>
<dbReference type="GO" id="GO:0005886">
    <property type="term" value="C:plasma membrane"/>
    <property type="evidence" value="ECO:0007669"/>
    <property type="project" value="UniProtKB-SubCell"/>
</dbReference>